<feature type="region of interest" description="Disordered" evidence="2">
    <location>
        <begin position="454"/>
        <end position="492"/>
    </location>
</feature>
<evidence type="ECO:0000256" key="1">
    <source>
        <dbReference type="SAM" id="Coils"/>
    </source>
</evidence>
<feature type="compositionally biased region" description="Polar residues" evidence="2">
    <location>
        <begin position="853"/>
        <end position="864"/>
    </location>
</feature>
<dbReference type="GO" id="GO:0061860">
    <property type="term" value="F:DNA clamp unloader activity"/>
    <property type="evidence" value="ECO:0007669"/>
    <property type="project" value="TreeGrafter"/>
</dbReference>
<dbReference type="SUPFAM" id="SSF52540">
    <property type="entry name" value="P-loop containing nucleoside triphosphate hydrolases"/>
    <property type="match status" value="1"/>
</dbReference>
<dbReference type="Gene3D" id="3.40.50.300">
    <property type="entry name" value="P-loop containing nucleotide triphosphate hydrolases"/>
    <property type="match status" value="1"/>
</dbReference>
<dbReference type="Proteomes" id="UP000829999">
    <property type="component" value="Chromosome 4"/>
</dbReference>
<evidence type="ECO:0000313" key="5">
    <source>
        <dbReference type="RefSeq" id="XP_035444806.2"/>
    </source>
</evidence>
<evidence type="ECO:0000313" key="4">
    <source>
        <dbReference type="Proteomes" id="UP000829999"/>
    </source>
</evidence>
<evidence type="ECO:0000259" key="3">
    <source>
        <dbReference type="SMART" id="SM00382"/>
    </source>
</evidence>
<dbReference type="GO" id="GO:0016887">
    <property type="term" value="F:ATP hydrolysis activity"/>
    <property type="evidence" value="ECO:0007669"/>
    <property type="project" value="InterPro"/>
</dbReference>
<dbReference type="OrthoDB" id="9996895at2759"/>
<protein>
    <submittedName>
        <fullName evidence="5">Enhanced level of genomic instability 1</fullName>
    </submittedName>
</protein>
<feature type="region of interest" description="Disordered" evidence="2">
    <location>
        <begin position="776"/>
        <end position="799"/>
    </location>
</feature>
<dbReference type="GeneID" id="118272414"/>
<dbReference type="CTD" id="39770"/>
<dbReference type="SMART" id="SM00382">
    <property type="entry name" value="AAA"/>
    <property type="match status" value="1"/>
</dbReference>
<dbReference type="GO" id="GO:0003677">
    <property type="term" value="F:DNA binding"/>
    <property type="evidence" value="ECO:0007669"/>
    <property type="project" value="TreeGrafter"/>
</dbReference>
<accession>A0A9R0D8S4</accession>
<dbReference type="InterPro" id="IPR027417">
    <property type="entry name" value="P-loop_NTPase"/>
</dbReference>
<gene>
    <name evidence="5" type="primary">LOC118272414</name>
</gene>
<dbReference type="InterPro" id="IPR003593">
    <property type="entry name" value="AAA+_ATPase"/>
</dbReference>
<dbReference type="InterPro" id="IPR003959">
    <property type="entry name" value="ATPase_AAA_core"/>
</dbReference>
<evidence type="ECO:0000256" key="2">
    <source>
        <dbReference type="SAM" id="MobiDB-lite"/>
    </source>
</evidence>
<keyword evidence="1" id="KW-0175">Coiled coil</keyword>
<proteinExistence type="predicted"/>
<dbReference type="GO" id="GO:0005524">
    <property type="term" value="F:ATP binding"/>
    <property type="evidence" value="ECO:0007669"/>
    <property type="project" value="InterPro"/>
</dbReference>
<feature type="region of interest" description="Disordered" evidence="2">
    <location>
        <begin position="853"/>
        <end position="896"/>
    </location>
</feature>
<feature type="coiled-coil region" evidence="1">
    <location>
        <begin position="188"/>
        <end position="215"/>
    </location>
</feature>
<sequence length="1325" mass="150570">MTSLLATTSIAAVDVDINSVKEINYHKYRHRRHVLKSKENTIKHRCDKVLKRKLRKYKLRQDGQEDQDILDVSKILVSSLNIRSPNKRKDPYLCEDTELEDWRPKNYLFKMVRRKPVKISDTLKNSNTEVNVQDDVTRDSPPAVTSQEKKQTNAFKLLMDSRNKSLGCNSPGKDKSDENIDTTEVIERKNLKAKRQLLLQKMAEAKGSLKNKEIEEIQDNIIKEQMEKRAKRLKSMIFKDTKSDKEGKRSNVKLIKDEVIDLPLEDKAKVADNNNTKKHTKSNTFKIVDIFNTVEENTIISPVKKHISKEDEDFLSKLSPSLKKKESVLSYFKKIEKDECSPTNSENDNLIKVKLQPRSKKKSKKKKLSLKKESLEICDVTECVKEQEENINGEVNYILVDNSTDEKITSNKVNETSIKTQQKSEDKTLASISVNIPDTTTDKMILKFNGDSVKVNNDSQKRKRNSKLDTKLDSENTNTCNSESRPKRSVKRPVKYVDDACLSSSDEDLHIFTPKKKKHIESKSDKKQVGLKTDQPLDEVKPIKPKAEKKVEKVPKDVTSKKPTKLAPIFTTKQTDPAALEAKQKFLQSGVPDKLKKQIQQQKVCSIPDNSFPVVVHVQQSTKMVEDNQLVINIPLMIIESEEDYALSYENNKMKELLNLNQDLSCFSVDTTSKKSTQAMLQNIKKLHPKFPVYRTYRYLKSKGKGEFKDCNYVDVDNSIEVLDDMVDVINDSPDRLNWTDKYKAITTKQIIGNFETLKELRKWLVSWTENQVKSKAKSKADSDSSDYYESEPDSRDSMKSTNNLLILAGPTGCGKTASIYAVAADLAMKVIEVNASSKRTGKIMLQDLQEATQSHKVNRGTGNSDSSQKSQEKQQPDIPKQTKKRGRPKRSIEKEKSKGIVVKNEVLSGTTLSQESTRTDSSLILIDDADVVFDQDDGFTSAIVQLVQCSKRPVILITSSLVCPHLQRFLQNTKILKMSPLLPRILGTWLDIMCLADSGMCWPGVGAKFLNYFKGDIRKTINYLQFCLPKVQSAASEEEAASQNVDLYKNHIDEESSCMSWADNDDADGRTSAAVDVDVNTIWTAFASKHSNLSNETYPVQVFNMWWSMPSLLTTAPNTDLPSQKCNISQKKTTSLELEAIANAADAFSLSDYYSCINPDTDRNITSQPWYCPESHSVSERENPSYYHKEHEVMSDICHTILTGSIATAQDVLNCDRRTDISFPGMLLNRQRDRVVSRHNSLTSYLNASAVLDRRALALDYWSSCRTICRLEKSKNDTNMKRNNRFCHYLKSLSVLCKSDTFDNLCDSLCSNEGTELNINNFNE</sequence>
<name>A0A9R0D8S4_SPOFR</name>
<organism evidence="4 5">
    <name type="scientific">Spodoptera frugiperda</name>
    <name type="common">Fall armyworm</name>
    <dbReference type="NCBI Taxonomy" id="7108"/>
    <lineage>
        <taxon>Eukaryota</taxon>
        <taxon>Metazoa</taxon>
        <taxon>Ecdysozoa</taxon>
        <taxon>Arthropoda</taxon>
        <taxon>Hexapoda</taxon>
        <taxon>Insecta</taxon>
        <taxon>Pterygota</taxon>
        <taxon>Neoptera</taxon>
        <taxon>Endopterygota</taxon>
        <taxon>Lepidoptera</taxon>
        <taxon>Glossata</taxon>
        <taxon>Ditrysia</taxon>
        <taxon>Noctuoidea</taxon>
        <taxon>Noctuidae</taxon>
        <taxon>Amphipyrinae</taxon>
        <taxon>Spodoptera</taxon>
    </lineage>
</organism>
<dbReference type="Pfam" id="PF00004">
    <property type="entry name" value="AAA"/>
    <property type="match status" value="1"/>
</dbReference>
<dbReference type="PANTHER" id="PTHR23389:SF21">
    <property type="entry name" value="ATPASE FAMILY AAA DOMAIN-CONTAINING PROTEIN 5"/>
    <property type="match status" value="1"/>
</dbReference>
<dbReference type="GO" id="GO:0005634">
    <property type="term" value="C:nucleus"/>
    <property type="evidence" value="ECO:0007669"/>
    <property type="project" value="TreeGrafter"/>
</dbReference>
<keyword evidence="4" id="KW-1185">Reference proteome</keyword>
<reference evidence="5" key="1">
    <citation type="submission" date="2025-08" db="UniProtKB">
        <authorList>
            <consortium name="RefSeq"/>
        </authorList>
    </citation>
    <scope>IDENTIFICATION</scope>
    <source>
        <tissue evidence="5">Whole larval tissue</tissue>
    </source>
</reference>
<feature type="domain" description="AAA+ ATPase" evidence="3">
    <location>
        <begin position="802"/>
        <end position="980"/>
    </location>
</feature>
<dbReference type="PANTHER" id="PTHR23389">
    <property type="entry name" value="CHROMOSOME TRANSMISSION FIDELITY FACTOR 18"/>
    <property type="match status" value="1"/>
</dbReference>
<dbReference type="RefSeq" id="XP_035444806.2">
    <property type="nucleotide sequence ID" value="XM_035588913.2"/>
</dbReference>